<dbReference type="PROSITE" id="PS51257">
    <property type="entry name" value="PROKAR_LIPOPROTEIN"/>
    <property type="match status" value="1"/>
</dbReference>
<name>A0A367GSI7_9SPHI</name>
<protein>
    <recommendedName>
        <fullName evidence="5">VCBS repeat-containing protein</fullName>
    </recommendedName>
</protein>
<evidence type="ECO:0000256" key="2">
    <source>
        <dbReference type="SAM" id="SignalP"/>
    </source>
</evidence>
<dbReference type="OrthoDB" id="980465at2"/>
<evidence type="ECO:0000313" key="3">
    <source>
        <dbReference type="EMBL" id="RCH56108.1"/>
    </source>
</evidence>
<dbReference type="AlphaFoldDB" id="A0A367GSI7"/>
<reference evidence="3 4" key="1">
    <citation type="submission" date="2018-05" db="EMBL/GenBank/DDBJ databases">
        <title>Mucilaginibacter hurinus sp. nov., isolated from briquette warehouse soil.</title>
        <authorList>
            <person name="Choi L."/>
        </authorList>
    </citation>
    <scope>NUCLEOTIDE SEQUENCE [LARGE SCALE GENOMIC DNA]</scope>
    <source>
        <strain evidence="3 4">ZR32</strain>
    </source>
</reference>
<gene>
    <name evidence="3" type="ORF">DJ568_05015</name>
</gene>
<accession>A0A367GSI7</accession>
<comment type="caution">
    <text evidence="3">The sequence shown here is derived from an EMBL/GenBank/DDBJ whole genome shotgun (WGS) entry which is preliminary data.</text>
</comment>
<dbReference type="RefSeq" id="WP_114004145.1">
    <property type="nucleotide sequence ID" value="NZ_QGDC01000002.1"/>
</dbReference>
<dbReference type="InterPro" id="IPR028994">
    <property type="entry name" value="Integrin_alpha_N"/>
</dbReference>
<feature type="region of interest" description="Disordered" evidence="1">
    <location>
        <begin position="203"/>
        <end position="245"/>
    </location>
</feature>
<evidence type="ECO:0000256" key="1">
    <source>
        <dbReference type="SAM" id="MobiDB-lite"/>
    </source>
</evidence>
<proteinExistence type="predicted"/>
<evidence type="ECO:0008006" key="5">
    <source>
        <dbReference type="Google" id="ProtNLM"/>
    </source>
</evidence>
<organism evidence="3 4">
    <name type="scientific">Mucilaginibacter hurinus</name>
    <dbReference type="NCBI Taxonomy" id="2201324"/>
    <lineage>
        <taxon>Bacteria</taxon>
        <taxon>Pseudomonadati</taxon>
        <taxon>Bacteroidota</taxon>
        <taxon>Sphingobacteriia</taxon>
        <taxon>Sphingobacteriales</taxon>
        <taxon>Sphingobacteriaceae</taxon>
        <taxon>Mucilaginibacter</taxon>
    </lineage>
</organism>
<dbReference type="Proteomes" id="UP000253209">
    <property type="component" value="Unassembled WGS sequence"/>
</dbReference>
<feature type="chain" id="PRO_5016984680" description="VCBS repeat-containing protein" evidence="2">
    <location>
        <begin position="18"/>
        <end position="245"/>
    </location>
</feature>
<keyword evidence="2" id="KW-0732">Signal</keyword>
<dbReference type="SUPFAM" id="SSF69318">
    <property type="entry name" value="Integrin alpha N-terminal domain"/>
    <property type="match status" value="1"/>
</dbReference>
<evidence type="ECO:0000313" key="4">
    <source>
        <dbReference type="Proteomes" id="UP000253209"/>
    </source>
</evidence>
<sequence length="245" mass="27120">MKIKYCLFLLAGGLVVAGCGGNEGKVIVNNNTKIIKPPAVQAPFRYHKYIEVAPGNAFDVLSWGRGAAKVGAFMILHSDSSSLKYTTTTGDLEGAIMDVYNADMDLDGNPELLIHANSDDTLNFTRIYPFEFNGDKANKLNFPDLTKKQKRGYRGKDNFYIKEGKFMREFPIYGGEGNTAKLSGAKRVLQYGLRNNSFTVEQISKDSTDKDDGAVTPVKEEKKAVADKPSNKKSSSNKSKRRKRN</sequence>
<keyword evidence="4" id="KW-1185">Reference proteome</keyword>
<dbReference type="EMBL" id="QGDC01000002">
    <property type="protein sequence ID" value="RCH56108.1"/>
    <property type="molecule type" value="Genomic_DNA"/>
</dbReference>
<feature type="signal peptide" evidence="2">
    <location>
        <begin position="1"/>
        <end position="17"/>
    </location>
</feature>
<feature type="compositionally biased region" description="Basic and acidic residues" evidence="1">
    <location>
        <begin position="203"/>
        <end position="230"/>
    </location>
</feature>